<keyword evidence="3" id="KW-1185">Reference proteome</keyword>
<accession>A0A511H654</accession>
<organism evidence="1 4">
    <name type="scientific">Myxococcus virescens</name>
    <dbReference type="NCBI Taxonomy" id="83456"/>
    <lineage>
        <taxon>Bacteria</taxon>
        <taxon>Pseudomonadati</taxon>
        <taxon>Myxococcota</taxon>
        <taxon>Myxococcia</taxon>
        <taxon>Myxococcales</taxon>
        <taxon>Cystobacterineae</taxon>
        <taxon>Myxococcaceae</taxon>
        <taxon>Myxococcus</taxon>
    </lineage>
</organism>
<evidence type="ECO:0000313" key="3">
    <source>
        <dbReference type="Proteomes" id="UP000198717"/>
    </source>
</evidence>
<reference evidence="2 3" key="1">
    <citation type="submission" date="2016-10" db="EMBL/GenBank/DDBJ databases">
        <authorList>
            <person name="Varghese N."/>
            <person name="Submissions S."/>
        </authorList>
    </citation>
    <scope>NUCLEOTIDE SEQUENCE [LARGE SCALE GENOMIC DNA]</scope>
    <source>
        <strain evidence="2 3">DSM 2260</strain>
    </source>
</reference>
<comment type="caution">
    <text evidence="1">The sequence shown here is derived from an EMBL/GenBank/DDBJ whole genome shotgun (WGS) entry which is preliminary data.</text>
</comment>
<reference evidence="1 4" key="2">
    <citation type="submission" date="2019-07" db="EMBL/GenBank/DDBJ databases">
        <title>Whole genome shotgun sequence of Myxococcus virescens NBRC 100334.</title>
        <authorList>
            <person name="Hosoyama A."/>
            <person name="Uohara A."/>
            <person name="Ohji S."/>
            <person name="Ichikawa N."/>
        </authorList>
    </citation>
    <scope>NUCLEOTIDE SEQUENCE [LARGE SCALE GENOMIC DNA]</scope>
    <source>
        <strain evidence="1 4">NBRC 100334</strain>
    </source>
</reference>
<dbReference type="AlphaFoldDB" id="A0A511H654"/>
<evidence type="ECO:0000313" key="2">
    <source>
        <dbReference type="EMBL" id="SDD37851.1"/>
    </source>
</evidence>
<name>A0A511H654_9BACT</name>
<evidence type="ECO:0000313" key="4">
    <source>
        <dbReference type="Proteomes" id="UP000321224"/>
    </source>
</evidence>
<dbReference type="RefSeq" id="WP_090485222.1">
    <property type="nucleotide sequence ID" value="NZ_BJVY01000003.1"/>
</dbReference>
<evidence type="ECO:0000313" key="1">
    <source>
        <dbReference type="EMBL" id="GEL69012.1"/>
    </source>
</evidence>
<protein>
    <submittedName>
        <fullName evidence="1">Uncharacterized protein</fullName>
    </submittedName>
</protein>
<dbReference type="EMBL" id="FNAJ01000001">
    <property type="protein sequence ID" value="SDD37851.1"/>
    <property type="molecule type" value="Genomic_DNA"/>
</dbReference>
<sequence>MLRIWLIVCLFLFAPGLGGLMPTLTGAVGEVCTQSCPDDDDQGQCAPDCIDCTCCAHVRTVAAHAPPPSFVLLVSRPLRVAYEKAEPLSADGRDILHVPIAPLA</sequence>
<gene>
    <name evidence="1" type="ORF">MVI01_07960</name>
    <name evidence="2" type="ORF">SAMN04488504_101648</name>
</gene>
<dbReference type="EMBL" id="BJVY01000003">
    <property type="protein sequence ID" value="GEL69012.1"/>
    <property type="molecule type" value="Genomic_DNA"/>
</dbReference>
<dbReference type="Proteomes" id="UP000321224">
    <property type="component" value="Unassembled WGS sequence"/>
</dbReference>
<dbReference type="Proteomes" id="UP000198717">
    <property type="component" value="Unassembled WGS sequence"/>
</dbReference>
<proteinExistence type="predicted"/>